<dbReference type="Proteomes" id="UP000187203">
    <property type="component" value="Unassembled WGS sequence"/>
</dbReference>
<evidence type="ECO:0000313" key="2">
    <source>
        <dbReference type="Proteomes" id="UP000187203"/>
    </source>
</evidence>
<protein>
    <submittedName>
        <fullName evidence="1">Uncharacterized protein</fullName>
    </submittedName>
</protein>
<dbReference type="EMBL" id="AWUE01011140">
    <property type="protein sequence ID" value="OMP10910.1"/>
    <property type="molecule type" value="Genomic_DNA"/>
</dbReference>
<comment type="caution">
    <text evidence="1">The sequence shown here is derived from an EMBL/GenBank/DDBJ whole genome shotgun (WGS) entry which is preliminary data.</text>
</comment>
<reference evidence="2" key="1">
    <citation type="submission" date="2013-09" db="EMBL/GenBank/DDBJ databases">
        <title>Corchorus olitorius genome sequencing.</title>
        <authorList>
            <person name="Alam M."/>
            <person name="Haque M.S."/>
            <person name="Islam M.S."/>
            <person name="Emdad E.M."/>
            <person name="Islam M.M."/>
            <person name="Ahmed B."/>
            <person name="Halim A."/>
            <person name="Hossen Q.M.M."/>
            <person name="Hossain M.Z."/>
            <person name="Ahmed R."/>
            <person name="Khan M.M."/>
            <person name="Islam R."/>
            <person name="Rashid M.M."/>
            <person name="Khan S.A."/>
            <person name="Rahman M.S."/>
            <person name="Alam M."/>
            <person name="Yahiya A.S."/>
            <person name="Khan M.S."/>
            <person name="Azam M.S."/>
            <person name="Haque T."/>
            <person name="Lashkar M.Z.H."/>
            <person name="Akhand A.I."/>
            <person name="Morshed G."/>
            <person name="Roy S."/>
            <person name="Uddin K.S."/>
            <person name="Rabeya T."/>
            <person name="Hossain A.S."/>
            <person name="Chowdhury A."/>
            <person name="Snigdha A.R."/>
            <person name="Mortoza M.S."/>
            <person name="Matin S.A."/>
            <person name="Hoque S.M.E."/>
            <person name="Islam M.K."/>
            <person name="Roy D.K."/>
            <person name="Haider R."/>
            <person name="Moosa M.M."/>
            <person name="Elias S.M."/>
            <person name="Hasan A.M."/>
            <person name="Jahan S."/>
            <person name="Shafiuddin M."/>
            <person name="Mahmood N."/>
            <person name="Shommy N.S."/>
        </authorList>
    </citation>
    <scope>NUCLEOTIDE SEQUENCE [LARGE SCALE GENOMIC DNA]</scope>
    <source>
        <strain evidence="2">cv. O-4</strain>
    </source>
</reference>
<gene>
    <name evidence="1" type="ORF">COLO4_04174</name>
</gene>
<evidence type="ECO:0000313" key="1">
    <source>
        <dbReference type="EMBL" id="OMP10910.1"/>
    </source>
</evidence>
<dbReference type="AlphaFoldDB" id="A0A1R3KV01"/>
<organism evidence="1 2">
    <name type="scientific">Corchorus olitorius</name>
    <dbReference type="NCBI Taxonomy" id="93759"/>
    <lineage>
        <taxon>Eukaryota</taxon>
        <taxon>Viridiplantae</taxon>
        <taxon>Streptophyta</taxon>
        <taxon>Embryophyta</taxon>
        <taxon>Tracheophyta</taxon>
        <taxon>Spermatophyta</taxon>
        <taxon>Magnoliopsida</taxon>
        <taxon>eudicotyledons</taxon>
        <taxon>Gunneridae</taxon>
        <taxon>Pentapetalae</taxon>
        <taxon>rosids</taxon>
        <taxon>malvids</taxon>
        <taxon>Malvales</taxon>
        <taxon>Malvaceae</taxon>
        <taxon>Grewioideae</taxon>
        <taxon>Apeibeae</taxon>
        <taxon>Corchorus</taxon>
    </lineage>
</organism>
<sequence length="100" mass="11444">MDSRLTEESYAWNTCFALVLWALWKARCKREIEGSSCSIGQITSYATNLSREVDRAWGSRTTKVVRQPRWIQCKLPDTGWLIGSPLDFASLKPLLQLSYS</sequence>
<name>A0A1R3KV01_9ROSI</name>
<accession>A0A1R3KV01</accession>
<proteinExistence type="predicted"/>
<keyword evidence="2" id="KW-1185">Reference proteome</keyword>